<evidence type="ECO:0000313" key="2">
    <source>
        <dbReference type="Proteomes" id="UP001467690"/>
    </source>
</evidence>
<comment type="caution">
    <text evidence="1">The sequence shown here is derived from an EMBL/GenBank/DDBJ whole genome shotgun (WGS) entry which is preliminary data.</text>
</comment>
<dbReference type="PROSITE" id="PS51257">
    <property type="entry name" value="PROKAR_LIPOPROTEIN"/>
    <property type="match status" value="1"/>
</dbReference>
<dbReference type="EMBL" id="JBELOE010000265">
    <property type="protein sequence ID" value="MER2493695.1"/>
    <property type="molecule type" value="Genomic_DNA"/>
</dbReference>
<dbReference type="RefSeq" id="WP_143869630.1">
    <property type="nucleotide sequence ID" value="NZ_CP041660.1"/>
</dbReference>
<proteinExistence type="predicted"/>
<organism evidence="1 2">
    <name type="scientific">Catenovulum sediminis</name>
    <dbReference type="NCBI Taxonomy" id="1740262"/>
    <lineage>
        <taxon>Bacteria</taxon>
        <taxon>Pseudomonadati</taxon>
        <taxon>Pseudomonadota</taxon>
        <taxon>Gammaproteobacteria</taxon>
        <taxon>Alteromonadales</taxon>
        <taxon>Alteromonadaceae</taxon>
        <taxon>Catenovulum</taxon>
    </lineage>
</organism>
<keyword evidence="2" id="KW-1185">Reference proteome</keyword>
<sequence>MKTILNLTSATFCILALSACQSTPENPYADLQKELREAANELNQTTPLMVDSETRLDSSFAYQNRFVYKYTLVNYAVENLDVETFTDIMTEQVTNNTCTNRDMVYFVNNKVVVSYTYFDQTGKQVAAIDVDTAKCPKAN</sequence>
<dbReference type="Proteomes" id="UP001467690">
    <property type="component" value="Unassembled WGS sequence"/>
</dbReference>
<reference evidence="1 2" key="1">
    <citation type="submission" date="2024-06" db="EMBL/GenBank/DDBJ databases">
        <authorList>
            <person name="Chen R.Y."/>
        </authorList>
    </citation>
    <scope>NUCLEOTIDE SEQUENCE [LARGE SCALE GENOMIC DNA]</scope>
    <source>
        <strain evidence="1 2">D2</strain>
    </source>
</reference>
<name>A0ABV1RLD6_9ALTE</name>
<protein>
    <recommendedName>
        <fullName evidence="3">Lipoprotein</fullName>
    </recommendedName>
</protein>
<accession>A0ABV1RLD6</accession>
<evidence type="ECO:0000313" key="1">
    <source>
        <dbReference type="EMBL" id="MER2493695.1"/>
    </source>
</evidence>
<evidence type="ECO:0008006" key="3">
    <source>
        <dbReference type="Google" id="ProtNLM"/>
    </source>
</evidence>
<dbReference type="Gene3D" id="3.30.300.250">
    <property type="match status" value="1"/>
</dbReference>
<gene>
    <name evidence="1" type="ORF">ABS311_17585</name>
</gene>